<dbReference type="SUPFAM" id="SSF53720">
    <property type="entry name" value="ALDH-like"/>
    <property type="match status" value="1"/>
</dbReference>
<evidence type="ECO:0000256" key="6">
    <source>
        <dbReference type="RuleBase" id="RU003345"/>
    </source>
</evidence>
<evidence type="ECO:0000256" key="5">
    <source>
        <dbReference type="PROSITE-ProRule" id="PRU10007"/>
    </source>
</evidence>
<dbReference type="EC" id="1.2.1.16" evidence="8"/>
<feature type="active site" evidence="5">
    <location>
        <position position="299"/>
    </location>
</feature>
<keyword evidence="2" id="KW-0630">Potassium</keyword>
<dbReference type="InterPro" id="IPR016161">
    <property type="entry name" value="Ald_DH/histidinol_DH"/>
</dbReference>
<dbReference type="InterPro" id="IPR016163">
    <property type="entry name" value="Ald_DH_C"/>
</dbReference>
<dbReference type="EC" id="1.2.1.20" evidence="8"/>
<dbReference type="FunFam" id="3.40.605.10:FF:000007">
    <property type="entry name" value="NAD/NADP-dependent betaine aldehyde dehydrogenase"/>
    <property type="match status" value="1"/>
</dbReference>
<dbReference type="Pfam" id="PF00171">
    <property type="entry name" value="Aldedh"/>
    <property type="match status" value="1"/>
</dbReference>
<sequence length="526" mass="55317">MICVDTNRETNAILIARKSGLVAKMVLNVKTTPTLETSHVAPSQAAAVACDAPNQLFIGGEWVSAKSGRTFDVIDPSTAKAVAAVCDGDIQDAMAAVDAAERAAAAWKATSPRQRSDVLMRCFHLLLEQSEWLAQLITVENGKALPDARSEVAYAAEFFRWYAEEAVRAPGEFGSAPSGANQIIVSHEPIGIAVLVTPWNFPAAMATRKIAPALAAGCTCILKPAAETPLTALAIGELMRQAGVPAGAVNIVPTKKAGPVVSAMLHDKRVRKLSFTGSTGVGRILLREAADQVVSCSMELGGNAPFIVFDDADLEAAVAGAMVAKMRNGGEACTAANRFYVQKGIAADFTRRFAEEMAALNVGPGLAPDTQLGPLITDAAVTKVERLVDDAIAKGARLVTGGSRLNGQGFYYLPTVLAGVSPDAEILSEEIFGPVAPVIIFDTEDEVVELANDTEYGLVSYVFSRDLKRALAVAGRLESGMVGINRGVVSDAAAPFGGMKQSGLGREGSHHGMLEYLETKYIAATW</sequence>
<evidence type="ECO:0000256" key="3">
    <source>
        <dbReference type="ARBA" id="ARBA00023002"/>
    </source>
</evidence>
<accession>A0A7W6VGM7</accession>
<organism evidence="8 11">
    <name type="scientific">Rhizobium etli</name>
    <dbReference type="NCBI Taxonomy" id="29449"/>
    <lineage>
        <taxon>Bacteria</taxon>
        <taxon>Pseudomonadati</taxon>
        <taxon>Pseudomonadota</taxon>
        <taxon>Alphaproteobacteria</taxon>
        <taxon>Hyphomicrobiales</taxon>
        <taxon>Rhizobiaceae</taxon>
        <taxon>Rhizobium/Agrobacterium group</taxon>
        <taxon>Rhizobium</taxon>
    </lineage>
</organism>
<evidence type="ECO:0000256" key="1">
    <source>
        <dbReference type="ARBA" id="ARBA00009986"/>
    </source>
</evidence>
<dbReference type="GO" id="GO:0102810">
    <property type="term" value="F:glutarate-semialdehyde dehydrogenase (NADP+) activity"/>
    <property type="evidence" value="ECO:0007669"/>
    <property type="project" value="UniProtKB-EC"/>
</dbReference>
<dbReference type="FunFam" id="3.40.309.10:FF:000004">
    <property type="entry name" value="Succinate-semialdehyde dehydrogenase I"/>
    <property type="match status" value="1"/>
</dbReference>
<dbReference type="EMBL" id="JACIHU010000015">
    <property type="protein sequence ID" value="MBB4482797.1"/>
    <property type="molecule type" value="Genomic_DNA"/>
</dbReference>
<dbReference type="Gene3D" id="3.40.605.10">
    <property type="entry name" value="Aldehyde Dehydrogenase, Chain A, domain 1"/>
    <property type="match status" value="1"/>
</dbReference>
<gene>
    <name evidence="8" type="ORF">GGE46_005413</name>
    <name evidence="9" type="ORF">GGE57_005410</name>
</gene>
<evidence type="ECO:0000256" key="2">
    <source>
        <dbReference type="ARBA" id="ARBA00022958"/>
    </source>
</evidence>
<dbReference type="PANTHER" id="PTHR43353:SF5">
    <property type="entry name" value="SUCCINATE-SEMIALDEHYDE DEHYDROGENASE, MITOCHONDRIAL"/>
    <property type="match status" value="1"/>
</dbReference>
<name>A0A7W6VGM7_RHIET</name>
<dbReference type="FunFam" id="3.40.605.10:FF:000026">
    <property type="entry name" value="Aldehyde dehydrogenase, putative"/>
    <property type="match status" value="1"/>
</dbReference>
<keyword evidence="3 6" id="KW-0560">Oxidoreductase</keyword>
<comment type="similarity">
    <text evidence="1 6">Belongs to the aldehyde dehydrogenase family.</text>
</comment>
<dbReference type="Proteomes" id="UP000523431">
    <property type="component" value="Unassembled WGS sequence"/>
</dbReference>
<reference evidence="10 11" key="1">
    <citation type="submission" date="2020-08" db="EMBL/GenBank/DDBJ databases">
        <title>Genomic Encyclopedia of Type Strains, Phase IV (KMG-V): Genome sequencing to study the core and pangenomes of soil and plant-associated prokaryotes.</title>
        <authorList>
            <person name="Whitman W."/>
        </authorList>
    </citation>
    <scope>NUCLEOTIDE SEQUENCE [LARGE SCALE GENOMIC DNA]</scope>
    <source>
        <strain evidence="8 11">SEMIA 471</strain>
        <strain evidence="9 10">SEMIA 489</strain>
    </source>
</reference>
<dbReference type="InterPro" id="IPR016162">
    <property type="entry name" value="Ald_DH_N"/>
</dbReference>
<dbReference type="AlphaFoldDB" id="A0A7W6VGM7"/>
<dbReference type="GO" id="GO:0009450">
    <property type="term" value="P:gamma-aminobutyric acid catabolic process"/>
    <property type="evidence" value="ECO:0007669"/>
    <property type="project" value="TreeGrafter"/>
</dbReference>
<comment type="caution">
    <text evidence="8">The sequence shown here is derived from an EMBL/GenBank/DDBJ whole genome shotgun (WGS) entry which is preliminary data.</text>
</comment>
<dbReference type="InterPro" id="IPR029510">
    <property type="entry name" value="Ald_DH_CS_GLU"/>
</dbReference>
<dbReference type="Gene3D" id="3.40.309.10">
    <property type="entry name" value="Aldehyde Dehydrogenase, Chain A, domain 2"/>
    <property type="match status" value="1"/>
</dbReference>
<keyword evidence="4" id="KW-0558">Oxidation</keyword>
<evidence type="ECO:0000259" key="7">
    <source>
        <dbReference type="Pfam" id="PF00171"/>
    </source>
</evidence>
<protein>
    <submittedName>
        <fullName evidence="8">Succinate-semialdehyde dehydrogenase/glutarate-semialdehyde dehydrogenase</fullName>
        <ecNumber evidence="8">1.2.1.16</ecNumber>
        <ecNumber evidence="8">1.2.1.20</ecNumber>
        <ecNumber evidence="8">1.2.1.79</ecNumber>
    </submittedName>
</protein>
<evidence type="ECO:0000313" key="8">
    <source>
        <dbReference type="EMBL" id="MBB4482797.1"/>
    </source>
</evidence>
<proteinExistence type="inferred from homology"/>
<dbReference type="CDD" id="cd07103">
    <property type="entry name" value="ALDH_F5_SSADH_GabD"/>
    <property type="match status" value="1"/>
</dbReference>
<dbReference type="EMBL" id="JACIID010000015">
    <property type="protein sequence ID" value="MBB4538626.1"/>
    <property type="molecule type" value="Genomic_DNA"/>
</dbReference>
<dbReference type="PROSITE" id="PS00687">
    <property type="entry name" value="ALDEHYDE_DEHYDR_GLU"/>
    <property type="match status" value="1"/>
</dbReference>
<dbReference type="InterPro" id="IPR015590">
    <property type="entry name" value="Aldehyde_DH_dom"/>
</dbReference>
<evidence type="ECO:0000256" key="4">
    <source>
        <dbReference type="ARBA" id="ARBA00023097"/>
    </source>
</evidence>
<feature type="domain" description="Aldehyde dehydrogenase" evidence="7">
    <location>
        <begin position="62"/>
        <end position="522"/>
    </location>
</feature>
<dbReference type="PANTHER" id="PTHR43353">
    <property type="entry name" value="SUCCINATE-SEMIALDEHYDE DEHYDROGENASE, MITOCHONDRIAL"/>
    <property type="match status" value="1"/>
</dbReference>
<evidence type="ECO:0000313" key="10">
    <source>
        <dbReference type="Proteomes" id="UP000523431"/>
    </source>
</evidence>
<dbReference type="InterPro" id="IPR050740">
    <property type="entry name" value="Aldehyde_DH_Superfamily"/>
</dbReference>
<dbReference type="GO" id="GO:0004777">
    <property type="term" value="F:succinate-semialdehyde dehydrogenase (NAD+) activity"/>
    <property type="evidence" value="ECO:0007669"/>
    <property type="project" value="TreeGrafter"/>
</dbReference>
<evidence type="ECO:0000313" key="11">
    <source>
        <dbReference type="Proteomes" id="UP000557344"/>
    </source>
</evidence>
<evidence type="ECO:0000313" key="9">
    <source>
        <dbReference type="EMBL" id="MBB4538626.1"/>
    </source>
</evidence>
<dbReference type="EC" id="1.2.1.79" evidence="8"/>
<dbReference type="GO" id="GO:0036243">
    <property type="term" value="F:succinate-semialdehyde dehydrogenase (NADP+) activity"/>
    <property type="evidence" value="ECO:0007669"/>
    <property type="project" value="UniProtKB-EC"/>
</dbReference>
<dbReference type="Proteomes" id="UP000557344">
    <property type="component" value="Unassembled WGS sequence"/>
</dbReference>